<dbReference type="NCBIfam" id="NF045760">
    <property type="entry name" value="YtpR"/>
    <property type="match status" value="1"/>
</dbReference>
<reference evidence="22 23" key="1">
    <citation type="journal article" date="2015" name="BMC Microbiol.">
        <title>'Candidatus Phytoplasma phoenicium' associated with almond witches'-broom disease: from draft genome to genetic diversity among strain populations.</title>
        <authorList>
            <person name="Quaglino F."/>
            <person name="Kube M."/>
            <person name="Jawhari M."/>
            <person name="Abou-Jawdah Y."/>
            <person name="Siewert C."/>
            <person name="Choueiri E."/>
            <person name="Sobh H."/>
            <person name="Casati P."/>
            <person name="Tedeschi R."/>
            <person name="Molino Lova M."/>
            <person name="Alma A."/>
            <person name="Bianco P.A."/>
        </authorList>
    </citation>
    <scope>NUCLEOTIDE SEQUENCE [LARGE SCALE GENOMIC DNA]</scope>
    <source>
        <strain evidence="22 23">SA213</strain>
    </source>
</reference>
<dbReference type="GO" id="GO:0000287">
    <property type="term" value="F:magnesium ion binding"/>
    <property type="evidence" value="ECO:0007669"/>
    <property type="project" value="InterPro"/>
</dbReference>
<dbReference type="RefSeq" id="WP_050337140.1">
    <property type="nucleotide sequence ID" value="NZ_JPSQ01000022.1"/>
</dbReference>
<evidence type="ECO:0000256" key="8">
    <source>
        <dbReference type="ARBA" id="ARBA00022555"/>
    </source>
</evidence>
<evidence type="ECO:0000256" key="16">
    <source>
        <dbReference type="ARBA" id="ARBA00023146"/>
    </source>
</evidence>
<dbReference type="InterPro" id="IPR005147">
    <property type="entry name" value="tRNA_synthase_B5-dom"/>
</dbReference>
<comment type="catalytic activity">
    <reaction evidence="18">
        <text>tRNA(Phe) + L-phenylalanine + ATP = L-phenylalanyl-tRNA(Phe) + AMP + diphosphate + H(+)</text>
        <dbReference type="Rhea" id="RHEA:19413"/>
        <dbReference type="Rhea" id="RHEA-COMP:9668"/>
        <dbReference type="Rhea" id="RHEA-COMP:9699"/>
        <dbReference type="ChEBI" id="CHEBI:15378"/>
        <dbReference type="ChEBI" id="CHEBI:30616"/>
        <dbReference type="ChEBI" id="CHEBI:33019"/>
        <dbReference type="ChEBI" id="CHEBI:58095"/>
        <dbReference type="ChEBI" id="CHEBI:78442"/>
        <dbReference type="ChEBI" id="CHEBI:78531"/>
        <dbReference type="ChEBI" id="CHEBI:456215"/>
        <dbReference type="EC" id="6.1.1.20"/>
    </reaction>
</comment>
<dbReference type="Pfam" id="PF17759">
    <property type="entry name" value="tRNA_synthFbeta"/>
    <property type="match status" value="1"/>
</dbReference>
<comment type="caution">
    <text evidence="22">The sequence shown here is derived from an EMBL/GenBank/DDBJ whole genome shotgun (WGS) entry which is preliminary data.</text>
</comment>
<dbReference type="SUPFAM" id="SSF55681">
    <property type="entry name" value="Class II aaRS and biotin synthetases"/>
    <property type="match status" value="1"/>
</dbReference>
<evidence type="ECO:0000256" key="5">
    <source>
        <dbReference type="ARBA" id="ARBA00012814"/>
    </source>
</evidence>
<dbReference type="GO" id="GO:0006432">
    <property type="term" value="P:phenylalanyl-tRNA aminoacylation"/>
    <property type="evidence" value="ECO:0007669"/>
    <property type="project" value="InterPro"/>
</dbReference>
<dbReference type="EC" id="6.1.1.20" evidence="5"/>
<dbReference type="CDD" id="cd00769">
    <property type="entry name" value="PheRS_beta_core"/>
    <property type="match status" value="1"/>
</dbReference>
<evidence type="ECO:0000259" key="20">
    <source>
        <dbReference type="PROSITE" id="PS50886"/>
    </source>
</evidence>
<proteinExistence type="inferred from homology"/>
<dbReference type="GO" id="GO:0000049">
    <property type="term" value="F:tRNA binding"/>
    <property type="evidence" value="ECO:0007669"/>
    <property type="project" value="UniProtKB-UniRule"/>
</dbReference>
<dbReference type="Gene3D" id="2.40.50.140">
    <property type="entry name" value="Nucleic acid-binding proteins"/>
    <property type="match status" value="1"/>
</dbReference>
<comment type="cofactor">
    <cofactor evidence="1">
        <name>Mg(2+)</name>
        <dbReference type="ChEBI" id="CHEBI:18420"/>
    </cofactor>
</comment>
<dbReference type="PANTHER" id="PTHR10947">
    <property type="entry name" value="PHENYLALANYL-TRNA SYNTHETASE BETA CHAIN AND LEUCINE-RICH REPEAT-CONTAINING PROTEIN 47"/>
    <property type="match status" value="1"/>
</dbReference>
<keyword evidence="7" id="KW-0963">Cytoplasm</keyword>
<evidence type="ECO:0000256" key="14">
    <source>
        <dbReference type="ARBA" id="ARBA00022884"/>
    </source>
</evidence>
<dbReference type="InterPro" id="IPR004532">
    <property type="entry name" value="Phe-tRNA-ligase_IIc_bsu_bact"/>
</dbReference>
<dbReference type="AlphaFoldDB" id="A0A0L0MK75"/>
<dbReference type="SUPFAM" id="SSF50249">
    <property type="entry name" value="Nucleic acid-binding proteins"/>
    <property type="match status" value="1"/>
</dbReference>
<dbReference type="InterPro" id="IPR045060">
    <property type="entry name" value="Phe-tRNA-ligase_IIc_bsu"/>
</dbReference>
<evidence type="ECO:0000256" key="18">
    <source>
        <dbReference type="ARBA" id="ARBA00049255"/>
    </source>
</evidence>
<dbReference type="CDD" id="cd02796">
    <property type="entry name" value="tRNA_bind_bactPheRS"/>
    <property type="match status" value="1"/>
</dbReference>
<dbReference type="PROSITE" id="PS51483">
    <property type="entry name" value="B5"/>
    <property type="match status" value="1"/>
</dbReference>
<evidence type="ECO:0000256" key="12">
    <source>
        <dbReference type="ARBA" id="ARBA00022840"/>
    </source>
</evidence>
<dbReference type="InterPro" id="IPR041616">
    <property type="entry name" value="PheRS_beta_core"/>
</dbReference>
<comment type="similarity">
    <text evidence="3">Belongs to the phenylalanyl-tRNA synthetase beta subunit family. Type 1 subfamily.</text>
</comment>
<dbReference type="SMART" id="SM00873">
    <property type="entry name" value="B3_4"/>
    <property type="match status" value="1"/>
</dbReference>
<keyword evidence="23" id="KW-1185">Reference proteome</keyword>
<evidence type="ECO:0000256" key="4">
    <source>
        <dbReference type="ARBA" id="ARBA00011209"/>
    </source>
</evidence>
<evidence type="ECO:0000256" key="15">
    <source>
        <dbReference type="ARBA" id="ARBA00022917"/>
    </source>
</evidence>
<name>A0A0L0MK75_9MOLU</name>
<keyword evidence="13" id="KW-0460">Magnesium</keyword>
<evidence type="ECO:0000313" key="22">
    <source>
        <dbReference type="EMBL" id="KND62656.1"/>
    </source>
</evidence>
<dbReference type="InterPro" id="IPR012340">
    <property type="entry name" value="NA-bd_OB-fold"/>
</dbReference>
<evidence type="ECO:0000256" key="10">
    <source>
        <dbReference type="ARBA" id="ARBA00022723"/>
    </source>
</evidence>
<feature type="domain" description="B5" evidence="21">
    <location>
        <begin position="410"/>
        <end position="486"/>
    </location>
</feature>
<keyword evidence="8 19" id="KW-0820">tRNA-binding</keyword>
<comment type="subunit">
    <text evidence="4">Tetramer of two alpha and two beta subunits.</text>
</comment>
<dbReference type="GO" id="GO:0004826">
    <property type="term" value="F:phenylalanine-tRNA ligase activity"/>
    <property type="evidence" value="ECO:0007669"/>
    <property type="project" value="UniProtKB-EC"/>
</dbReference>
<dbReference type="SUPFAM" id="SSF46955">
    <property type="entry name" value="Putative DNA-binding domain"/>
    <property type="match status" value="1"/>
</dbReference>
<evidence type="ECO:0000313" key="23">
    <source>
        <dbReference type="Proteomes" id="UP000037086"/>
    </source>
</evidence>
<evidence type="ECO:0000256" key="3">
    <source>
        <dbReference type="ARBA" id="ARBA00008653"/>
    </source>
</evidence>
<evidence type="ECO:0000256" key="9">
    <source>
        <dbReference type="ARBA" id="ARBA00022598"/>
    </source>
</evidence>
<dbReference type="GO" id="GO:0009328">
    <property type="term" value="C:phenylalanine-tRNA ligase complex"/>
    <property type="evidence" value="ECO:0007669"/>
    <property type="project" value="TreeGrafter"/>
</dbReference>
<dbReference type="Proteomes" id="UP000037086">
    <property type="component" value="Unassembled WGS sequence"/>
</dbReference>
<keyword evidence="9" id="KW-0436">Ligase</keyword>
<dbReference type="PANTHER" id="PTHR10947:SF0">
    <property type="entry name" value="PHENYLALANINE--TRNA LIGASE BETA SUBUNIT"/>
    <property type="match status" value="1"/>
</dbReference>
<dbReference type="InterPro" id="IPR005146">
    <property type="entry name" value="B3/B4_tRNA-bd"/>
</dbReference>
<dbReference type="InterPro" id="IPR045864">
    <property type="entry name" value="aa-tRNA-synth_II/BPL/LPL"/>
</dbReference>
<keyword evidence="15" id="KW-0648">Protein biosynthesis</keyword>
<dbReference type="InterPro" id="IPR002547">
    <property type="entry name" value="tRNA-bd_dom"/>
</dbReference>
<evidence type="ECO:0000256" key="1">
    <source>
        <dbReference type="ARBA" id="ARBA00001946"/>
    </source>
</evidence>
<dbReference type="Gene3D" id="3.30.56.10">
    <property type="match status" value="2"/>
</dbReference>
<dbReference type="Gene3D" id="3.30.930.10">
    <property type="entry name" value="Bira Bifunctional Protein, Domain 2"/>
    <property type="match status" value="1"/>
</dbReference>
<keyword evidence="12" id="KW-0067">ATP-binding</keyword>
<dbReference type="InterPro" id="IPR009061">
    <property type="entry name" value="DNA-bd_dom_put_sf"/>
</dbReference>
<evidence type="ECO:0000256" key="11">
    <source>
        <dbReference type="ARBA" id="ARBA00022741"/>
    </source>
</evidence>
<evidence type="ECO:0000256" key="2">
    <source>
        <dbReference type="ARBA" id="ARBA00004496"/>
    </source>
</evidence>
<evidence type="ECO:0000256" key="17">
    <source>
        <dbReference type="ARBA" id="ARBA00033189"/>
    </source>
</evidence>
<evidence type="ECO:0000256" key="6">
    <source>
        <dbReference type="ARBA" id="ARBA00017032"/>
    </source>
</evidence>
<keyword evidence="16 22" id="KW-0030">Aminoacyl-tRNA synthetase</keyword>
<dbReference type="OrthoDB" id="9805455at2"/>
<comment type="subcellular location">
    <subcellularLocation>
        <location evidence="2">Cytoplasm</location>
    </subcellularLocation>
</comment>
<dbReference type="Pfam" id="PF03484">
    <property type="entry name" value="B5"/>
    <property type="match status" value="1"/>
</dbReference>
<dbReference type="Pfam" id="PF03483">
    <property type="entry name" value="B3_4"/>
    <property type="match status" value="1"/>
</dbReference>
<dbReference type="InterPro" id="IPR033714">
    <property type="entry name" value="tRNA_bind_bactPheRS"/>
</dbReference>
<sequence length="682" mass="77710">MIIQEYILKKYLFPLMYNLVELESLINSHMAEVECITSLNQSTHLIIGQINQIKKIPHFDKLSLVQVNIGEQVLSIVCGANNLQLRQKVVIAPNGAYLESMKTKIIKKHIAGVESNGMICSAKELGLNALALTTKEEEGILVLEEDAPIGKCVLEYLGLKGFILELSLTPERADYLSHVGFAQDLKAISQEPSLEFKLPSIPILNLTTLPNPFKIVILDLHCFEYHIGYLKNIQVKSSPIWLRNILALHNIKPVNNIIDILNLVLIEYGIPLDVFDAITFSHDQFQIKNVSLKKQQLKLTDEQILVLQPEDLIVTNQNNIVAVAGIAENPRYSLKENTCNVIVTASFFHSKNISKTSKRLNIQNEKILRFSRGIDRTLILPSLQRAISLIQKLCPNVEVYNVISEQSKIYQNPQIDLSLDFICSKIGIVINTHQIIEVLTKLDYCVKQLDDKNLQVIAPLRRYDVKIPEDVIADLVRIYGYQQIPIFSKKNQILPSLRTKKQSLIYNLKHFLANIGLHEIITYSLISEKNLRLFSDKDNDGLRILNPISQEHNILRTHLSGSLIETLRYNQKYNNLDNALFELSTVYDSQQKEEVHLSLGLSGTFIKSGWFKQNIDSSFFLLKSFLTRIEEFLGVYFELIKTTDFQQLHPGQQAHIYLNNQCIGFMGQTHPSLNNEYHLTSC</sequence>
<dbReference type="PROSITE" id="PS50886">
    <property type="entry name" value="TRBD"/>
    <property type="match status" value="1"/>
</dbReference>
<evidence type="ECO:0000256" key="19">
    <source>
        <dbReference type="PROSITE-ProRule" id="PRU00209"/>
    </source>
</evidence>
<feature type="non-terminal residue" evidence="22">
    <location>
        <position position="682"/>
    </location>
</feature>
<dbReference type="NCBIfam" id="TIGR00472">
    <property type="entry name" value="pheT_bact"/>
    <property type="match status" value="1"/>
</dbReference>
<gene>
    <name evidence="22" type="primary">pheT</name>
    <name evidence="22" type="ORF">AlmWB_01470</name>
</gene>
<keyword evidence="11" id="KW-0547">Nucleotide-binding</keyword>
<dbReference type="GO" id="GO:0005524">
    <property type="term" value="F:ATP binding"/>
    <property type="evidence" value="ECO:0007669"/>
    <property type="project" value="UniProtKB-KW"/>
</dbReference>
<dbReference type="InterPro" id="IPR020825">
    <property type="entry name" value="Phe-tRNA_synthase-like_B3/B4"/>
</dbReference>
<protein>
    <recommendedName>
        <fullName evidence="6">Phenylalanine--tRNA ligase beta subunit</fullName>
        <ecNumber evidence="5">6.1.1.20</ecNumber>
    </recommendedName>
    <alternativeName>
        <fullName evidence="17">Phenylalanyl-tRNA synthetase beta subunit</fullName>
    </alternativeName>
</protein>
<dbReference type="SMART" id="SM00874">
    <property type="entry name" value="B5"/>
    <property type="match status" value="1"/>
</dbReference>
<keyword evidence="10" id="KW-0479">Metal-binding</keyword>
<dbReference type="EMBL" id="JPSQ01000022">
    <property type="protein sequence ID" value="KND62656.1"/>
    <property type="molecule type" value="Genomic_DNA"/>
</dbReference>
<organism evidence="22 23">
    <name type="scientific">Candidatus Phytoplasma phoenicium</name>
    <dbReference type="NCBI Taxonomy" id="198422"/>
    <lineage>
        <taxon>Bacteria</taxon>
        <taxon>Bacillati</taxon>
        <taxon>Mycoplasmatota</taxon>
        <taxon>Mollicutes</taxon>
        <taxon>Acholeplasmatales</taxon>
        <taxon>Acholeplasmataceae</taxon>
        <taxon>Candidatus Phytoplasma</taxon>
        <taxon>16SrIX (Pigeon pea witches'-broom group)</taxon>
    </lineage>
</organism>
<evidence type="ECO:0000256" key="7">
    <source>
        <dbReference type="ARBA" id="ARBA00022490"/>
    </source>
</evidence>
<evidence type="ECO:0000259" key="21">
    <source>
        <dbReference type="PROSITE" id="PS51483"/>
    </source>
</evidence>
<evidence type="ECO:0000256" key="13">
    <source>
        <dbReference type="ARBA" id="ARBA00022842"/>
    </source>
</evidence>
<feature type="domain" description="TRNA-binding" evidence="20">
    <location>
        <begin position="39"/>
        <end position="154"/>
    </location>
</feature>
<keyword evidence="14 19" id="KW-0694">RNA-binding</keyword>
<dbReference type="Gene3D" id="3.50.40.10">
    <property type="entry name" value="Phenylalanyl-trna Synthetase, Chain B, domain 3"/>
    <property type="match status" value="1"/>
</dbReference>
<dbReference type="PATRIC" id="fig|198422.3.peg.99"/>
<dbReference type="SUPFAM" id="SSF56037">
    <property type="entry name" value="PheT/TilS domain"/>
    <property type="match status" value="1"/>
</dbReference>
<dbReference type="Pfam" id="PF01588">
    <property type="entry name" value="tRNA_bind"/>
    <property type="match status" value="1"/>
</dbReference>
<accession>A0A0L0MK75</accession>